<feature type="transmembrane region" description="Helical" evidence="5">
    <location>
        <begin position="437"/>
        <end position="463"/>
    </location>
</feature>
<evidence type="ECO:0000259" key="6">
    <source>
        <dbReference type="Pfam" id="PF06813"/>
    </source>
</evidence>
<feature type="transmembrane region" description="Helical" evidence="5">
    <location>
        <begin position="343"/>
        <end position="364"/>
    </location>
</feature>
<feature type="transmembrane region" description="Helical" evidence="5">
    <location>
        <begin position="212"/>
        <end position="231"/>
    </location>
</feature>
<keyword evidence="3 5" id="KW-1133">Transmembrane helix</keyword>
<feature type="domain" description="Nodulin-like" evidence="6">
    <location>
        <begin position="15"/>
        <end position="262"/>
    </location>
</feature>
<reference evidence="8" key="1">
    <citation type="submission" date="2021-01" db="UniProtKB">
        <authorList>
            <consortium name="EnsemblPlants"/>
        </authorList>
    </citation>
    <scope>IDENTIFICATION</scope>
</reference>
<feature type="transmembrane region" description="Helical" evidence="5">
    <location>
        <begin position="156"/>
        <end position="175"/>
    </location>
</feature>
<dbReference type="EnsemblPlants" id="Kaladp0965s0005.1.v1.1">
    <property type="protein sequence ID" value="Kaladp0965s0005.1.v1.1"/>
    <property type="gene ID" value="Kaladp0965s0005.v1.1"/>
</dbReference>
<feature type="transmembrane region" description="Helical" evidence="5">
    <location>
        <begin position="376"/>
        <end position="401"/>
    </location>
</feature>
<dbReference type="SUPFAM" id="SSF103473">
    <property type="entry name" value="MFS general substrate transporter"/>
    <property type="match status" value="1"/>
</dbReference>
<feature type="domain" description="NFD4 C-terminal" evidence="7">
    <location>
        <begin position="328"/>
        <end position="541"/>
    </location>
</feature>
<dbReference type="Proteomes" id="UP000594263">
    <property type="component" value="Unplaced"/>
</dbReference>
<keyword evidence="2 5" id="KW-0812">Transmembrane</keyword>
<dbReference type="PANTHER" id="PTHR21576">
    <property type="entry name" value="UNCHARACTERIZED NODULIN-LIKE PROTEIN"/>
    <property type="match status" value="1"/>
</dbReference>
<feature type="transmembrane region" description="Helical" evidence="5">
    <location>
        <begin position="475"/>
        <end position="495"/>
    </location>
</feature>
<keyword evidence="9" id="KW-1185">Reference proteome</keyword>
<evidence type="ECO:0000256" key="2">
    <source>
        <dbReference type="ARBA" id="ARBA00022692"/>
    </source>
</evidence>
<evidence type="ECO:0000256" key="3">
    <source>
        <dbReference type="ARBA" id="ARBA00022989"/>
    </source>
</evidence>
<evidence type="ECO:0000313" key="9">
    <source>
        <dbReference type="Proteomes" id="UP000594263"/>
    </source>
</evidence>
<evidence type="ECO:0000256" key="5">
    <source>
        <dbReference type="SAM" id="Phobius"/>
    </source>
</evidence>
<evidence type="ECO:0000259" key="7">
    <source>
        <dbReference type="Pfam" id="PF23262"/>
    </source>
</evidence>
<name>A0A7N0VJ40_KALFE</name>
<dbReference type="Gene3D" id="1.20.1250.20">
    <property type="entry name" value="MFS general substrate transporter like domains"/>
    <property type="match status" value="1"/>
</dbReference>
<organism evidence="8 9">
    <name type="scientific">Kalanchoe fedtschenkoi</name>
    <name type="common">Lavender scallops</name>
    <name type="synonym">South American air plant</name>
    <dbReference type="NCBI Taxonomy" id="63787"/>
    <lineage>
        <taxon>Eukaryota</taxon>
        <taxon>Viridiplantae</taxon>
        <taxon>Streptophyta</taxon>
        <taxon>Embryophyta</taxon>
        <taxon>Tracheophyta</taxon>
        <taxon>Spermatophyta</taxon>
        <taxon>Magnoliopsida</taxon>
        <taxon>eudicotyledons</taxon>
        <taxon>Gunneridae</taxon>
        <taxon>Pentapetalae</taxon>
        <taxon>Saxifragales</taxon>
        <taxon>Crassulaceae</taxon>
        <taxon>Kalanchoe</taxon>
    </lineage>
</organism>
<sequence>MVISSSWSSSPGERQWLSLVGVIWLQSISGTNTNFPAYSSQLKDALSVSQLQLNNLAFASDAGKLFGWVSGLAAVYLPLWLVLIIGSALGLAGYGVQYLFLTHQFASLSYWQIFSLTVLAGNSICWINTVCYVVTIRNFASFSQVAVGLATSYQGLSAKIYTVIVEAVVTSAAPFNKAETYLFLNAVVPLAVTVLVAPFVGRDAASSIKKIGAGLIVMFFISASTGLYAVISSLSSILGSFSPVVKAICMGVFLLAPLEVPIAEKFRQMVSSRKWVLKTNEIKVHDVDSDVTEEQSYSSEIGLENGEGGKDMTDASGISADEVNQIDTIEEIGVSSMVKRINFWLYFFVYLFSATLGLVFANNLGQIAESRRYPKASALVSLSSSFGFFGRLLPSLVDYLLQRYKRTTSRPMSIAIFTAPISASFLLLAISSSAASLYLSTAIIGLCTGAIVSISVSTTTELFGTKHFSVNHNVLVVNIPIGSFIFGYLAAGVYRQEAKGRGGICMGMNCFCKTFLVWGALSFAATVLASFLTYRTRKFYSCK</sequence>
<feature type="transmembrane region" description="Helical" evidence="5">
    <location>
        <begin position="413"/>
        <end position="431"/>
    </location>
</feature>
<feature type="transmembrane region" description="Helical" evidence="5">
    <location>
        <begin position="110"/>
        <end position="135"/>
    </location>
</feature>
<dbReference type="InterPro" id="IPR036259">
    <property type="entry name" value="MFS_trans_sf"/>
</dbReference>
<accession>A0A7N0VJ40</accession>
<dbReference type="Pfam" id="PF06813">
    <property type="entry name" value="Nodulin-like"/>
    <property type="match status" value="1"/>
</dbReference>
<evidence type="ECO:0008006" key="10">
    <source>
        <dbReference type="Google" id="ProtNLM"/>
    </source>
</evidence>
<dbReference type="OMA" id="AIQNFPF"/>
<keyword evidence="4 5" id="KW-0472">Membrane</keyword>
<evidence type="ECO:0000313" key="8">
    <source>
        <dbReference type="EnsemblPlants" id="Kaladp0965s0005.1.v1.1"/>
    </source>
</evidence>
<dbReference type="Pfam" id="PF23262">
    <property type="entry name" value="NFD4_C"/>
    <property type="match status" value="1"/>
</dbReference>
<feature type="transmembrane region" description="Helical" evidence="5">
    <location>
        <begin position="65"/>
        <end position="90"/>
    </location>
</feature>
<evidence type="ECO:0000256" key="1">
    <source>
        <dbReference type="ARBA" id="ARBA00004141"/>
    </source>
</evidence>
<evidence type="ECO:0000256" key="4">
    <source>
        <dbReference type="ARBA" id="ARBA00023136"/>
    </source>
</evidence>
<dbReference type="Gramene" id="Kaladp0965s0005.1.v1.1">
    <property type="protein sequence ID" value="Kaladp0965s0005.1.v1.1"/>
    <property type="gene ID" value="Kaladp0965s0005.v1.1"/>
</dbReference>
<feature type="transmembrane region" description="Helical" evidence="5">
    <location>
        <begin position="181"/>
        <end position="200"/>
    </location>
</feature>
<dbReference type="InterPro" id="IPR056555">
    <property type="entry name" value="NFD4_C"/>
</dbReference>
<feature type="transmembrane region" description="Helical" evidence="5">
    <location>
        <begin position="237"/>
        <end position="258"/>
    </location>
</feature>
<dbReference type="PANTHER" id="PTHR21576:SF11">
    <property type="entry name" value="MAJOR FACILITATOR SUPERFAMILY PROTEIN"/>
    <property type="match status" value="1"/>
</dbReference>
<protein>
    <recommendedName>
        <fullName evidence="10">Nodulin-like domain-containing protein</fullName>
    </recommendedName>
</protein>
<dbReference type="GO" id="GO:0016020">
    <property type="term" value="C:membrane"/>
    <property type="evidence" value="ECO:0007669"/>
    <property type="project" value="UniProtKB-SubCell"/>
</dbReference>
<comment type="subcellular location">
    <subcellularLocation>
        <location evidence="1">Membrane</location>
        <topology evidence="1">Multi-pass membrane protein</topology>
    </subcellularLocation>
</comment>
<feature type="transmembrane region" description="Helical" evidence="5">
    <location>
        <begin position="515"/>
        <end position="534"/>
    </location>
</feature>
<dbReference type="InterPro" id="IPR010658">
    <property type="entry name" value="Nodulin-like"/>
</dbReference>
<dbReference type="AlphaFoldDB" id="A0A7N0VJ40"/>
<proteinExistence type="predicted"/>